<dbReference type="GO" id="GO:0045944">
    <property type="term" value="P:positive regulation of transcription by RNA polymerase II"/>
    <property type="evidence" value="ECO:0000318"/>
    <property type="project" value="GO_Central"/>
</dbReference>
<dbReference type="Pfam" id="PF00533">
    <property type="entry name" value="BRCT"/>
    <property type="match status" value="1"/>
</dbReference>
<feature type="compositionally biased region" description="Polar residues" evidence="10">
    <location>
        <begin position="140"/>
        <end position="151"/>
    </location>
</feature>
<evidence type="ECO:0000256" key="7">
    <source>
        <dbReference type="ARBA" id="ARBA00023204"/>
    </source>
</evidence>
<feature type="compositionally biased region" description="Acidic residues" evidence="10">
    <location>
        <begin position="872"/>
        <end position="898"/>
    </location>
</feature>
<evidence type="ECO:0000313" key="15">
    <source>
        <dbReference type="Proteomes" id="UP000011750"/>
    </source>
</evidence>
<feature type="compositionally biased region" description="Low complexity" evidence="10">
    <location>
        <begin position="127"/>
        <end position="137"/>
    </location>
</feature>
<reference evidence="14" key="3">
    <citation type="submission" date="2023-03" db="UniProtKB">
        <authorList>
            <consortium name="EnsemblPlants"/>
        </authorList>
    </citation>
    <scope>IDENTIFICATION</scope>
    <source>
        <strain evidence="14">cv. Chiifu-401-42</strain>
    </source>
</reference>
<feature type="region of interest" description="Disordered" evidence="10">
    <location>
        <begin position="1051"/>
        <end position="1079"/>
    </location>
</feature>
<dbReference type="eggNOG" id="KOG4362">
    <property type="taxonomic scope" value="Eukaryota"/>
</dbReference>
<dbReference type="EnsemblPlants" id="Bra032532.1">
    <property type="protein sequence ID" value="Bra032532.1-P"/>
    <property type="gene ID" value="Bra032532"/>
</dbReference>
<dbReference type="GO" id="GO:0070531">
    <property type="term" value="C:BRCA1-A complex"/>
    <property type="evidence" value="ECO:0000318"/>
    <property type="project" value="GO_Central"/>
</dbReference>
<evidence type="ECO:0000256" key="2">
    <source>
        <dbReference type="ARBA" id="ARBA00022723"/>
    </source>
</evidence>
<feature type="domain" description="BRCT" evidence="12">
    <location>
        <begin position="573"/>
        <end position="682"/>
    </location>
</feature>
<keyword evidence="4" id="KW-0227">DNA damage</keyword>
<dbReference type="PANTHER" id="PTHR13763">
    <property type="entry name" value="BREAST CANCER TYPE 1 SUSCEPTIBILITY PROTEIN BRCA1"/>
    <property type="match status" value="1"/>
</dbReference>
<feature type="compositionally biased region" description="Polar residues" evidence="10">
    <location>
        <begin position="935"/>
        <end position="964"/>
    </location>
</feature>
<name>M4EUQ0_BRACM</name>
<dbReference type="Pfam" id="PF13923">
    <property type="entry name" value="zf-C3HC4_2"/>
    <property type="match status" value="1"/>
</dbReference>
<evidence type="ECO:0000256" key="3">
    <source>
        <dbReference type="ARBA" id="ARBA00022737"/>
    </source>
</evidence>
<accession>M4EUQ0</accession>
<dbReference type="SMART" id="SM00292">
    <property type="entry name" value="BRCT"/>
    <property type="match status" value="2"/>
</dbReference>
<dbReference type="FunFam" id="3.30.40.10:FF:000310">
    <property type="entry name" value="Breast cancer associated RING 1"/>
    <property type="match status" value="1"/>
</dbReference>
<evidence type="ECO:0000256" key="1">
    <source>
        <dbReference type="ARBA" id="ARBA00004123"/>
    </source>
</evidence>
<keyword evidence="15" id="KW-1185">Reference proteome</keyword>
<feature type="compositionally biased region" description="Basic and acidic residues" evidence="10">
    <location>
        <begin position="982"/>
        <end position="993"/>
    </location>
</feature>
<protein>
    <recommendedName>
        <fullName evidence="16">RING-type E3 ubiquitin transferase BRCA1</fullName>
    </recommendedName>
</protein>
<reference evidence="14 15" key="2">
    <citation type="journal article" date="2018" name="Hortic Res">
        <title>Improved Brassica rapa reference genome by single-molecule sequencing and chromosome conformation capture technologies.</title>
        <authorList>
            <person name="Zhang L."/>
            <person name="Cai X."/>
            <person name="Wu J."/>
            <person name="Liu M."/>
            <person name="Grob S."/>
            <person name="Cheng F."/>
            <person name="Liang J."/>
            <person name="Cai C."/>
            <person name="Liu Z."/>
            <person name="Liu B."/>
            <person name="Wang F."/>
            <person name="Li S."/>
            <person name="Liu F."/>
            <person name="Li X."/>
            <person name="Cheng L."/>
            <person name="Yang W."/>
            <person name="Li M.H."/>
            <person name="Grossniklaus U."/>
            <person name="Zheng H."/>
            <person name="Wang X."/>
        </authorList>
    </citation>
    <scope>NUCLEOTIDE SEQUENCE [LARGE SCALE GENOMIC DNA]</scope>
    <source>
        <strain evidence="14 15">cv. Chiifu-401-42</strain>
    </source>
</reference>
<dbReference type="STRING" id="51351.M4EUQ0"/>
<keyword evidence="5 9" id="KW-0863">Zinc-finger</keyword>
<keyword evidence="6" id="KW-0862">Zinc</keyword>
<dbReference type="PROSITE" id="PS51805">
    <property type="entry name" value="EPHD"/>
    <property type="match status" value="1"/>
</dbReference>
<feature type="region of interest" description="Disordered" evidence="10">
    <location>
        <begin position="101"/>
        <end position="159"/>
    </location>
</feature>
<dbReference type="Gene3D" id="3.40.50.10190">
    <property type="entry name" value="BRCT domain"/>
    <property type="match status" value="2"/>
</dbReference>
<reference evidence="14 15" key="1">
    <citation type="journal article" date="2011" name="Nat. Genet.">
        <title>The genome of the mesopolyploid crop species Brassica rapa.</title>
        <authorList>
            <consortium name="Brassica rapa Genome Sequencing Project Consortium"/>
            <person name="Wang X."/>
            <person name="Wang H."/>
            <person name="Wang J."/>
            <person name="Sun R."/>
            <person name="Wu J."/>
            <person name="Liu S."/>
            <person name="Bai Y."/>
            <person name="Mun J.H."/>
            <person name="Bancroft I."/>
            <person name="Cheng F."/>
            <person name="Huang S."/>
            <person name="Li X."/>
            <person name="Hua W."/>
            <person name="Wang J."/>
            <person name="Wang X."/>
            <person name="Freeling M."/>
            <person name="Pires J.C."/>
            <person name="Paterson A.H."/>
            <person name="Chalhoub B."/>
            <person name="Wang B."/>
            <person name="Hayward A."/>
            <person name="Sharpe A.G."/>
            <person name="Park B.S."/>
            <person name="Weisshaar B."/>
            <person name="Liu B."/>
            <person name="Li B."/>
            <person name="Liu B."/>
            <person name="Tong C."/>
            <person name="Song C."/>
            <person name="Duran C."/>
            <person name="Peng C."/>
            <person name="Geng C."/>
            <person name="Koh C."/>
            <person name="Lin C."/>
            <person name="Edwards D."/>
            <person name="Mu D."/>
            <person name="Shen D."/>
            <person name="Soumpourou E."/>
            <person name="Li F."/>
            <person name="Fraser F."/>
            <person name="Conant G."/>
            <person name="Lassalle G."/>
            <person name="King G.J."/>
            <person name="Bonnema G."/>
            <person name="Tang H."/>
            <person name="Wang H."/>
            <person name="Belcram H."/>
            <person name="Zhou H."/>
            <person name="Hirakawa H."/>
            <person name="Abe H."/>
            <person name="Guo H."/>
            <person name="Wang H."/>
            <person name="Jin H."/>
            <person name="Parkin I.A."/>
            <person name="Batley J."/>
            <person name="Kim J.S."/>
            <person name="Just J."/>
            <person name="Li J."/>
            <person name="Xu J."/>
            <person name="Deng J."/>
            <person name="Kim J.A."/>
            <person name="Li J."/>
            <person name="Yu J."/>
            <person name="Meng J."/>
            <person name="Wang J."/>
            <person name="Min J."/>
            <person name="Poulain J."/>
            <person name="Wang J."/>
            <person name="Hatakeyama K."/>
            <person name="Wu K."/>
            <person name="Wang L."/>
            <person name="Fang L."/>
            <person name="Trick M."/>
            <person name="Links M.G."/>
            <person name="Zhao M."/>
            <person name="Jin M."/>
            <person name="Ramchiary N."/>
            <person name="Drou N."/>
            <person name="Berkman P.J."/>
            <person name="Cai Q."/>
            <person name="Huang Q."/>
            <person name="Li R."/>
            <person name="Tabata S."/>
            <person name="Cheng S."/>
            <person name="Zhang S."/>
            <person name="Zhang S."/>
            <person name="Huang S."/>
            <person name="Sato S."/>
            <person name="Sun S."/>
            <person name="Kwon S.J."/>
            <person name="Choi S.R."/>
            <person name="Lee T.H."/>
            <person name="Fan W."/>
            <person name="Zhao X."/>
            <person name="Tan X."/>
            <person name="Xu X."/>
            <person name="Wang Y."/>
            <person name="Qiu Y."/>
            <person name="Yin Y."/>
            <person name="Li Y."/>
            <person name="Du Y."/>
            <person name="Liao Y."/>
            <person name="Lim Y."/>
            <person name="Narusaka Y."/>
            <person name="Wang Y."/>
            <person name="Wang Z."/>
            <person name="Li Z."/>
            <person name="Wang Z."/>
            <person name="Xiong Z."/>
            <person name="Zhang Z."/>
        </authorList>
    </citation>
    <scope>NUCLEOTIDE SEQUENCE [LARGE SCALE GENOMIC DNA]</scope>
    <source>
        <strain evidence="14 15">cv. Chiifu-401-42</strain>
    </source>
</reference>
<feature type="compositionally biased region" description="Basic residues" evidence="10">
    <location>
        <begin position="735"/>
        <end position="746"/>
    </location>
</feature>
<feature type="compositionally biased region" description="Polar residues" evidence="10">
    <location>
        <begin position="843"/>
        <end position="862"/>
    </location>
</feature>
<dbReference type="Pfam" id="PF13771">
    <property type="entry name" value="zf-HC5HC2H"/>
    <property type="match status" value="1"/>
</dbReference>
<dbReference type="SMART" id="SM00184">
    <property type="entry name" value="RING"/>
    <property type="match status" value="2"/>
</dbReference>
<dbReference type="GO" id="GO:0008270">
    <property type="term" value="F:zinc ion binding"/>
    <property type="evidence" value="ECO:0007669"/>
    <property type="project" value="UniProtKB-KW"/>
</dbReference>
<keyword evidence="7" id="KW-0234">DNA repair</keyword>
<dbReference type="InterPro" id="IPR036420">
    <property type="entry name" value="BRCT_dom_sf"/>
</dbReference>
<keyword evidence="8" id="KW-0539">Nucleus</keyword>
<dbReference type="InterPro" id="IPR013083">
    <property type="entry name" value="Znf_RING/FYVE/PHD"/>
</dbReference>
<dbReference type="FunCoup" id="M4EUQ0">
    <property type="interactions" value="325"/>
</dbReference>
<dbReference type="GO" id="GO:0000724">
    <property type="term" value="P:double-strand break repair via homologous recombination"/>
    <property type="evidence" value="ECO:0000318"/>
    <property type="project" value="GO_Central"/>
</dbReference>
<dbReference type="FunFam" id="3.40.50.10190:FF:000006">
    <property type="entry name" value="Breast cancer type 1 susceptibility protein homolog"/>
    <property type="match status" value="1"/>
</dbReference>
<dbReference type="HOGENOM" id="CLU_299225_0_0_1"/>
<evidence type="ECO:0000256" key="8">
    <source>
        <dbReference type="ARBA" id="ARBA00023242"/>
    </source>
</evidence>
<dbReference type="CDD" id="cd17734">
    <property type="entry name" value="BRCT_Bard1_rpt1"/>
    <property type="match status" value="1"/>
</dbReference>
<dbReference type="InParanoid" id="M4EUQ0"/>
<dbReference type="AlphaFoldDB" id="M4EUQ0"/>
<feature type="region of interest" description="Disordered" evidence="10">
    <location>
        <begin position="916"/>
        <end position="1031"/>
    </location>
</feature>
<evidence type="ECO:0000256" key="4">
    <source>
        <dbReference type="ARBA" id="ARBA00022763"/>
    </source>
</evidence>
<dbReference type="SUPFAM" id="SSF57850">
    <property type="entry name" value="RING/U-box"/>
    <property type="match status" value="1"/>
</dbReference>
<dbReference type="PROSITE" id="PS50172">
    <property type="entry name" value="BRCT"/>
    <property type="match status" value="2"/>
</dbReference>
<dbReference type="PROSITE" id="PS50089">
    <property type="entry name" value="ZF_RING_2"/>
    <property type="match status" value="1"/>
</dbReference>
<dbReference type="GO" id="GO:0031436">
    <property type="term" value="C:BRCA1-BARD1 complex"/>
    <property type="evidence" value="ECO:0000318"/>
    <property type="project" value="GO_Central"/>
</dbReference>
<keyword evidence="2" id="KW-0479">Metal-binding</keyword>
<feature type="domain" description="BRCT" evidence="12">
    <location>
        <begin position="466"/>
        <end position="552"/>
    </location>
</feature>
<evidence type="ECO:0000259" key="13">
    <source>
        <dbReference type="PROSITE" id="PS51805"/>
    </source>
</evidence>
<evidence type="ECO:0000259" key="12">
    <source>
        <dbReference type="PROSITE" id="PS50172"/>
    </source>
</evidence>
<feature type="compositionally biased region" description="Polar residues" evidence="10">
    <location>
        <begin position="996"/>
        <end position="1018"/>
    </location>
</feature>
<feature type="domain" description="RING-type" evidence="11">
    <location>
        <begin position="25"/>
        <end position="63"/>
    </location>
</feature>
<evidence type="ECO:0008006" key="16">
    <source>
        <dbReference type="Google" id="ProtNLM"/>
    </source>
</evidence>
<dbReference type="CDD" id="cd17720">
    <property type="entry name" value="BRCT_Bard1_rpt2"/>
    <property type="match status" value="1"/>
</dbReference>
<dbReference type="SMART" id="SM00249">
    <property type="entry name" value="PHD"/>
    <property type="match status" value="1"/>
</dbReference>
<dbReference type="OMA" id="INSHDER"/>
<organism evidence="14 15">
    <name type="scientific">Brassica campestris</name>
    <name type="common">Field mustard</name>
    <dbReference type="NCBI Taxonomy" id="3711"/>
    <lineage>
        <taxon>Eukaryota</taxon>
        <taxon>Viridiplantae</taxon>
        <taxon>Streptophyta</taxon>
        <taxon>Embryophyta</taxon>
        <taxon>Tracheophyta</taxon>
        <taxon>Spermatophyta</taxon>
        <taxon>Magnoliopsida</taxon>
        <taxon>eudicotyledons</taxon>
        <taxon>Gunneridae</taxon>
        <taxon>Pentapetalae</taxon>
        <taxon>rosids</taxon>
        <taxon>malvids</taxon>
        <taxon>Brassicales</taxon>
        <taxon>Brassicaceae</taxon>
        <taxon>Brassiceae</taxon>
        <taxon>Brassica</taxon>
    </lineage>
</organism>
<evidence type="ECO:0000256" key="9">
    <source>
        <dbReference type="PROSITE-ProRule" id="PRU00175"/>
    </source>
</evidence>
<dbReference type="Proteomes" id="UP000011750">
    <property type="component" value="Chromosome A09"/>
</dbReference>
<comment type="subcellular location">
    <subcellularLocation>
        <location evidence="1">Nucleus</location>
    </subcellularLocation>
</comment>
<evidence type="ECO:0000313" key="14">
    <source>
        <dbReference type="EnsemblPlants" id="Bra032532.1-P"/>
    </source>
</evidence>
<proteinExistence type="predicted"/>
<dbReference type="GO" id="GO:0004842">
    <property type="term" value="F:ubiquitin-protein transferase activity"/>
    <property type="evidence" value="ECO:0000318"/>
    <property type="project" value="GO_Central"/>
</dbReference>
<dbReference type="InterPro" id="IPR001965">
    <property type="entry name" value="Znf_PHD"/>
</dbReference>
<sequence>MANFTNMLMNPWVLHLQKLDLELKCPLCLKLLNQPVLLPCDHIFCDSCIHESSQVESGCPVCKSKHSKKARRNLPFMESVISIYKSLNAAVIVHLPQLQIRNTSNGGSEDSEMIDKDVIKGNGGGSDSSSLDGSPLPASESDNSGNHTPESQKGPAAKCMSGITASEQFCNAARKRICVESFSRDDSMLPKSKDSTPNPITQDQTVNLLMENLQSCDNGKAQIHQLPESHTEQAAKRKCDITVSEAMENHQKVYKRQKNLMQKADDIELKNNYTSTSDDQLIGNTSKSSDLTPSVILDQPSSNITICGFCQSARVSEATGEMLHYSRGNPVFGDDIFRSNVIHVHSACIEWAPQVYYEADTVKNLNAELARGMKIKCTKCSLKGAALGCYVKSCRRSYHVPCAREMSRCRWDNEDFLLLCPAHSSVKFPNEKSRPRRCLPEADPLPETKTDELCLVEDKPAMTKDLVLCGSALSQDDKRVMEKLAAKLNATISRYWNPSVTHVIASTNEKGACTRTLKVLMGILNGKWIINADWMKASLEASQPVDEEQYEIHIDTQGCQDGPKTARLRAASNKPKLFDGLKFYFHGDFFKGYKEDLQNLVKVAGGTILKTEDELTAESSNNVSESDQRSSSTIVVYNIDPPPGCGLGEEVTIIWQRANEAEALSSKTESKVVGHTWLLESIAGYKSSSLPRSPPQFRCATTATHLNPIKDLETPPPTKGNSSPSPVMGCFPRCFGRRSNRRRQKRRESESDQGKANNLYVESAKADLLSDRISAVVEIIPKSSVIPITEICDEAEEKSSPSPNRKRVTFDSKVKTHDNVALQDSAEELLQEEKQEVVPEVNPSKTVQSPEVASNPSGSHPSNYRYENCRESDDEVEEDELNCGESDLDEEFYSDEAFSEDKLTKGVKIDAQLRRSAESVGDGNHYAQGVLNPVENLTQWKSAKSNGKTMQKQSQKENSNNLISDQPDKKDSFSFGGDSQTDEPKKAGNKELTVDASLSTWLSTSETGSECNSVSNTPEKNKPASYSKRVINSHDERPVLCALTSEEIKQFSAASTPRKSPRKSHDETPIIGTVGGYWGDHSKAVDSGGSVSSFKGIPNTTSKYREDKSVNWHSTPFEARLEKALKRDK</sequence>
<dbReference type="PANTHER" id="PTHR13763:SF9">
    <property type="entry name" value="BRCA1-ASSOCIATED RING DOMAIN PROTEIN 1"/>
    <property type="match status" value="1"/>
</dbReference>
<dbReference type="InterPro" id="IPR017907">
    <property type="entry name" value="Znf_RING_CS"/>
</dbReference>
<evidence type="ECO:0000256" key="6">
    <source>
        <dbReference type="ARBA" id="ARBA00022833"/>
    </source>
</evidence>
<evidence type="ECO:0000256" key="10">
    <source>
        <dbReference type="SAM" id="MobiDB-lite"/>
    </source>
</evidence>
<feature type="region of interest" description="Disordered" evidence="10">
    <location>
        <begin position="832"/>
        <end position="904"/>
    </location>
</feature>
<dbReference type="Gramene" id="Bra032532.1">
    <property type="protein sequence ID" value="Bra032532.1-P"/>
    <property type="gene ID" value="Bra032532"/>
</dbReference>
<dbReference type="InterPro" id="IPR001357">
    <property type="entry name" value="BRCT_dom"/>
</dbReference>
<keyword evidence="3" id="KW-0677">Repeat</keyword>
<dbReference type="CDD" id="cd15571">
    <property type="entry name" value="ePHD"/>
    <property type="match status" value="1"/>
</dbReference>
<evidence type="ECO:0000256" key="5">
    <source>
        <dbReference type="ARBA" id="ARBA00022771"/>
    </source>
</evidence>
<evidence type="ECO:0000259" key="11">
    <source>
        <dbReference type="PROSITE" id="PS50089"/>
    </source>
</evidence>
<feature type="region of interest" description="Disordered" evidence="10">
    <location>
        <begin position="706"/>
        <end position="756"/>
    </location>
</feature>
<dbReference type="SUPFAM" id="SSF52113">
    <property type="entry name" value="BRCT domain"/>
    <property type="match status" value="2"/>
</dbReference>
<dbReference type="PROSITE" id="PS00518">
    <property type="entry name" value="ZF_RING_1"/>
    <property type="match status" value="1"/>
</dbReference>
<dbReference type="FunFam" id="3.30.40.10:FF:000352">
    <property type="entry name" value="Breast cancer associated RING 1"/>
    <property type="match status" value="1"/>
</dbReference>
<feature type="domain" description="PHD-type" evidence="13">
    <location>
        <begin position="304"/>
        <end position="424"/>
    </location>
</feature>
<dbReference type="InterPro" id="IPR031099">
    <property type="entry name" value="BRCA1-associated"/>
</dbReference>
<dbReference type="InterPro" id="IPR001841">
    <property type="entry name" value="Znf_RING"/>
</dbReference>
<dbReference type="Gene3D" id="3.30.40.10">
    <property type="entry name" value="Zinc/RING finger domain, C3HC4 (zinc finger)"/>
    <property type="match status" value="2"/>
</dbReference>
<dbReference type="InterPro" id="IPR034732">
    <property type="entry name" value="EPHD"/>
</dbReference>